<dbReference type="EMBL" id="BARU01005750">
    <property type="protein sequence ID" value="GAH40840.1"/>
    <property type="molecule type" value="Genomic_DNA"/>
</dbReference>
<proteinExistence type="predicted"/>
<protein>
    <submittedName>
        <fullName evidence="1">Uncharacterized protein</fullName>
    </submittedName>
</protein>
<dbReference type="AlphaFoldDB" id="X1G7M1"/>
<dbReference type="InterPro" id="IPR029063">
    <property type="entry name" value="SAM-dependent_MTases_sf"/>
</dbReference>
<gene>
    <name evidence="1" type="ORF">S03H2_11254</name>
</gene>
<reference evidence="1" key="1">
    <citation type="journal article" date="2014" name="Front. Microbiol.">
        <title>High frequency of phylogenetically diverse reductive dehalogenase-homologous genes in deep subseafloor sedimentary metagenomes.</title>
        <authorList>
            <person name="Kawai M."/>
            <person name="Futagami T."/>
            <person name="Toyoda A."/>
            <person name="Takaki Y."/>
            <person name="Nishi S."/>
            <person name="Hori S."/>
            <person name="Arai W."/>
            <person name="Tsubouchi T."/>
            <person name="Morono Y."/>
            <person name="Uchiyama I."/>
            <person name="Ito T."/>
            <person name="Fujiyama A."/>
            <person name="Inagaki F."/>
            <person name="Takami H."/>
        </authorList>
    </citation>
    <scope>NUCLEOTIDE SEQUENCE</scope>
    <source>
        <strain evidence="1">Expedition CK06-06</strain>
    </source>
</reference>
<name>X1G7M1_9ZZZZ</name>
<organism evidence="1">
    <name type="scientific">marine sediment metagenome</name>
    <dbReference type="NCBI Taxonomy" id="412755"/>
    <lineage>
        <taxon>unclassified sequences</taxon>
        <taxon>metagenomes</taxon>
        <taxon>ecological metagenomes</taxon>
    </lineage>
</organism>
<comment type="caution">
    <text evidence="1">The sequence shown here is derived from an EMBL/GenBank/DDBJ whole genome shotgun (WGS) entry which is preliminary data.</text>
</comment>
<feature type="non-terminal residue" evidence="1">
    <location>
        <position position="1"/>
    </location>
</feature>
<dbReference type="Gene3D" id="3.40.50.150">
    <property type="entry name" value="Vaccinia Virus protein VP39"/>
    <property type="match status" value="1"/>
</dbReference>
<sequence>RQHIVDLIDGFKTDVNLQVYSGDSRVTLPKLFLDEPDLTIDLVLIDGGHEDQIVSADLENIKGHFKVLAAHDTYNPDYPNLRNIVKYFAQKNNYPVYFLGEGIAGTTVMLNLGV</sequence>
<accession>X1G7M1</accession>
<evidence type="ECO:0000313" key="1">
    <source>
        <dbReference type="EMBL" id="GAH40840.1"/>
    </source>
</evidence>